<evidence type="ECO:0000256" key="11">
    <source>
        <dbReference type="ARBA" id="ARBA00022723"/>
    </source>
</evidence>
<dbReference type="EMBL" id="UOEQ01000014">
    <property type="protein sequence ID" value="VAW13534.1"/>
    <property type="molecule type" value="Genomic_DNA"/>
</dbReference>
<gene>
    <name evidence="19" type="ORF">MNBD_ALPHA11-1447</name>
</gene>
<feature type="domain" description="UmuC" evidence="18">
    <location>
        <begin position="43"/>
        <end position="223"/>
    </location>
</feature>
<comment type="similarity">
    <text evidence="3">Belongs to the DNA polymerase type-Y family.</text>
</comment>
<dbReference type="NCBIfam" id="NF002751">
    <property type="entry name" value="PRK02794.1"/>
    <property type="match status" value="1"/>
</dbReference>
<dbReference type="InterPro" id="IPR036775">
    <property type="entry name" value="DNA_pol_Y-fam_lit_finger_sf"/>
</dbReference>
<evidence type="ECO:0000256" key="12">
    <source>
        <dbReference type="ARBA" id="ARBA00022763"/>
    </source>
</evidence>
<evidence type="ECO:0000256" key="13">
    <source>
        <dbReference type="ARBA" id="ARBA00022842"/>
    </source>
</evidence>
<dbReference type="GO" id="GO:0005829">
    <property type="term" value="C:cytosol"/>
    <property type="evidence" value="ECO:0007669"/>
    <property type="project" value="TreeGrafter"/>
</dbReference>
<dbReference type="GO" id="GO:0003887">
    <property type="term" value="F:DNA-directed DNA polymerase activity"/>
    <property type="evidence" value="ECO:0007669"/>
    <property type="project" value="UniProtKB-KW"/>
</dbReference>
<protein>
    <recommendedName>
        <fullName evidence="5">DNA-directed DNA polymerase</fullName>
        <ecNumber evidence="5">2.7.7.7</ecNumber>
    </recommendedName>
</protein>
<dbReference type="HAMAP" id="MF_01113">
    <property type="entry name" value="DNApol_IV"/>
    <property type="match status" value="1"/>
</dbReference>
<keyword evidence="16" id="KW-0234">DNA repair</keyword>
<dbReference type="InterPro" id="IPR043502">
    <property type="entry name" value="DNA/RNA_pol_sf"/>
</dbReference>
<dbReference type="InterPro" id="IPR043128">
    <property type="entry name" value="Rev_trsase/Diguanyl_cyclase"/>
</dbReference>
<dbReference type="EC" id="2.7.7.7" evidence="5"/>
<keyword evidence="14" id="KW-0239">DNA-directed DNA polymerase</keyword>
<reference evidence="19" key="1">
    <citation type="submission" date="2018-06" db="EMBL/GenBank/DDBJ databases">
        <authorList>
            <person name="Zhirakovskaya E."/>
        </authorList>
    </citation>
    <scope>NUCLEOTIDE SEQUENCE</scope>
</reference>
<keyword evidence="6" id="KW-0515">Mutator protein</keyword>
<evidence type="ECO:0000256" key="14">
    <source>
        <dbReference type="ARBA" id="ARBA00022932"/>
    </source>
</evidence>
<dbReference type="Pfam" id="PF00817">
    <property type="entry name" value="IMS"/>
    <property type="match status" value="1"/>
</dbReference>
<evidence type="ECO:0000256" key="15">
    <source>
        <dbReference type="ARBA" id="ARBA00023125"/>
    </source>
</evidence>
<evidence type="ECO:0000256" key="1">
    <source>
        <dbReference type="ARBA" id="ARBA00001946"/>
    </source>
</evidence>
<dbReference type="PROSITE" id="PS50173">
    <property type="entry name" value="UMUC"/>
    <property type="match status" value="1"/>
</dbReference>
<evidence type="ECO:0000256" key="2">
    <source>
        <dbReference type="ARBA" id="ARBA00004496"/>
    </source>
</evidence>
<proteinExistence type="inferred from homology"/>
<dbReference type="InterPro" id="IPR022880">
    <property type="entry name" value="DNApol_IV"/>
</dbReference>
<evidence type="ECO:0000256" key="4">
    <source>
        <dbReference type="ARBA" id="ARBA00011245"/>
    </source>
</evidence>
<name>A0A3B0TYB0_9ZZZZ</name>
<dbReference type="GO" id="GO:0046872">
    <property type="term" value="F:metal ion binding"/>
    <property type="evidence" value="ECO:0007669"/>
    <property type="project" value="UniProtKB-KW"/>
</dbReference>
<evidence type="ECO:0000256" key="6">
    <source>
        <dbReference type="ARBA" id="ARBA00022457"/>
    </source>
</evidence>
<dbReference type="SUPFAM" id="SSF100879">
    <property type="entry name" value="Lesion bypass DNA polymerase (Y-family), little finger domain"/>
    <property type="match status" value="1"/>
</dbReference>
<keyword evidence="11" id="KW-0479">Metal-binding</keyword>
<dbReference type="GO" id="GO:0006281">
    <property type="term" value="P:DNA repair"/>
    <property type="evidence" value="ECO:0007669"/>
    <property type="project" value="UniProtKB-KW"/>
</dbReference>
<accession>A0A3B0TYB0</accession>
<keyword evidence="15" id="KW-0238">DNA-binding</keyword>
<dbReference type="FunFam" id="3.40.1170.60:FF:000001">
    <property type="entry name" value="DNA polymerase IV"/>
    <property type="match status" value="1"/>
</dbReference>
<dbReference type="GO" id="GO:0042276">
    <property type="term" value="P:error-prone translesion synthesis"/>
    <property type="evidence" value="ECO:0007669"/>
    <property type="project" value="TreeGrafter"/>
</dbReference>
<keyword evidence="10" id="KW-0235">DNA replication</keyword>
<comment type="subcellular location">
    <subcellularLocation>
        <location evidence="2">Cytoplasm</location>
    </subcellularLocation>
</comment>
<keyword evidence="9 19" id="KW-0548">Nucleotidyltransferase</keyword>
<dbReference type="GO" id="GO:0003684">
    <property type="term" value="F:damaged DNA binding"/>
    <property type="evidence" value="ECO:0007669"/>
    <property type="project" value="InterPro"/>
</dbReference>
<comment type="catalytic activity">
    <reaction evidence="17">
        <text>DNA(n) + a 2'-deoxyribonucleoside 5'-triphosphate = DNA(n+1) + diphosphate</text>
        <dbReference type="Rhea" id="RHEA:22508"/>
        <dbReference type="Rhea" id="RHEA-COMP:17339"/>
        <dbReference type="Rhea" id="RHEA-COMP:17340"/>
        <dbReference type="ChEBI" id="CHEBI:33019"/>
        <dbReference type="ChEBI" id="CHEBI:61560"/>
        <dbReference type="ChEBI" id="CHEBI:173112"/>
        <dbReference type="EC" id="2.7.7.7"/>
    </reaction>
</comment>
<dbReference type="NCBIfam" id="NF002677">
    <property type="entry name" value="PRK02406.1"/>
    <property type="match status" value="1"/>
</dbReference>
<organism evidence="19">
    <name type="scientific">hydrothermal vent metagenome</name>
    <dbReference type="NCBI Taxonomy" id="652676"/>
    <lineage>
        <taxon>unclassified sequences</taxon>
        <taxon>metagenomes</taxon>
        <taxon>ecological metagenomes</taxon>
    </lineage>
</organism>
<evidence type="ECO:0000256" key="5">
    <source>
        <dbReference type="ARBA" id="ARBA00012417"/>
    </source>
</evidence>
<evidence type="ECO:0000256" key="7">
    <source>
        <dbReference type="ARBA" id="ARBA00022490"/>
    </source>
</evidence>
<evidence type="ECO:0000256" key="9">
    <source>
        <dbReference type="ARBA" id="ARBA00022695"/>
    </source>
</evidence>
<dbReference type="AlphaFoldDB" id="A0A3B0TYB0"/>
<dbReference type="SUPFAM" id="SSF56672">
    <property type="entry name" value="DNA/RNA polymerases"/>
    <property type="match status" value="1"/>
</dbReference>
<keyword evidence="13" id="KW-0460">Magnesium</keyword>
<keyword evidence="7" id="KW-0963">Cytoplasm</keyword>
<evidence type="ECO:0000256" key="3">
    <source>
        <dbReference type="ARBA" id="ARBA00010945"/>
    </source>
</evidence>
<evidence type="ECO:0000256" key="8">
    <source>
        <dbReference type="ARBA" id="ARBA00022679"/>
    </source>
</evidence>
<dbReference type="PANTHER" id="PTHR11076:SF33">
    <property type="entry name" value="DNA POLYMERASE KAPPA"/>
    <property type="match status" value="1"/>
</dbReference>
<dbReference type="PANTHER" id="PTHR11076">
    <property type="entry name" value="DNA REPAIR POLYMERASE UMUC / TRANSFERASE FAMILY MEMBER"/>
    <property type="match status" value="1"/>
</dbReference>
<dbReference type="InterPro" id="IPR050116">
    <property type="entry name" value="DNA_polymerase-Y"/>
</dbReference>
<sequence>MNVVSHLCRDCFNEFDDVAAKSRCPDCASTRTIAHVELHSLSMAHVDCDAFFASVEKRDNPSLIDKPVIIGGGQRGVVATCCYIARMSGIHSAMPMFTARKKCPDAIIIRPDLKKYSSVSKQIRQLMNTLTPEVEPLSIDEAFLDLSGTEKMHKASPAKTLARFAKKIEDEIGVSVSIGLSHNKFLAKIASDLDKPRGMALIGKSETMEFLATKPISIIYGVGKIFTKTLKDDGFVNIGQLQNHDQNDLIRRYGDMGARLSRLSRGEDRRGISTRQKVKSVSNETTFGKDISLIDPLSSHLLSLCEKTSERMKKQSLVGHTVTLKLKSSTFKSITRARHLSLPTQLAHVIYETAYSLLEKEVHGIKFRLIGIGISGLEKSAAEDPTDLLEPKIARNAAVERAMDKVRDKFGSKAVVRGKIYRQKETKR</sequence>
<dbReference type="Gene3D" id="3.30.70.270">
    <property type="match status" value="1"/>
</dbReference>
<dbReference type="InterPro" id="IPR001126">
    <property type="entry name" value="UmuC"/>
</dbReference>
<evidence type="ECO:0000256" key="10">
    <source>
        <dbReference type="ARBA" id="ARBA00022705"/>
    </source>
</evidence>
<comment type="subunit">
    <text evidence="4">Monomer.</text>
</comment>
<dbReference type="Pfam" id="PF11799">
    <property type="entry name" value="IMS_C"/>
    <property type="match status" value="1"/>
</dbReference>
<dbReference type="CDD" id="cd03586">
    <property type="entry name" value="PolY_Pol_IV_kappa"/>
    <property type="match status" value="1"/>
</dbReference>
<dbReference type="InterPro" id="IPR017961">
    <property type="entry name" value="DNA_pol_Y-fam_little_finger"/>
</dbReference>
<dbReference type="Gene3D" id="3.30.1490.100">
    <property type="entry name" value="DNA polymerase, Y-family, little finger domain"/>
    <property type="match status" value="1"/>
</dbReference>
<evidence type="ECO:0000259" key="18">
    <source>
        <dbReference type="PROSITE" id="PS50173"/>
    </source>
</evidence>
<dbReference type="Gene3D" id="3.40.1170.60">
    <property type="match status" value="1"/>
</dbReference>
<dbReference type="FunFam" id="3.30.1490.100:FF:000004">
    <property type="entry name" value="DNA polymerase IV"/>
    <property type="match status" value="1"/>
</dbReference>
<dbReference type="GO" id="GO:0006260">
    <property type="term" value="P:DNA replication"/>
    <property type="evidence" value="ECO:0007669"/>
    <property type="project" value="UniProtKB-KW"/>
</dbReference>
<keyword evidence="8 19" id="KW-0808">Transferase</keyword>
<dbReference type="GO" id="GO:0009432">
    <property type="term" value="P:SOS response"/>
    <property type="evidence" value="ECO:0007669"/>
    <property type="project" value="TreeGrafter"/>
</dbReference>
<evidence type="ECO:0000313" key="19">
    <source>
        <dbReference type="EMBL" id="VAW13534.1"/>
    </source>
</evidence>
<comment type="cofactor">
    <cofactor evidence="1">
        <name>Mg(2+)</name>
        <dbReference type="ChEBI" id="CHEBI:18420"/>
    </cofactor>
</comment>
<evidence type="ECO:0000256" key="16">
    <source>
        <dbReference type="ARBA" id="ARBA00023204"/>
    </source>
</evidence>
<evidence type="ECO:0000256" key="17">
    <source>
        <dbReference type="ARBA" id="ARBA00049244"/>
    </source>
</evidence>
<dbReference type="Gene3D" id="1.10.150.20">
    <property type="entry name" value="5' to 3' exonuclease, C-terminal subdomain"/>
    <property type="match status" value="1"/>
</dbReference>
<keyword evidence="12" id="KW-0227">DNA damage</keyword>